<evidence type="ECO:0000256" key="2">
    <source>
        <dbReference type="ARBA" id="ARBA00022723"/>
    </source>
</evidence>
<dbReference type="RefSeq" id="WP_153760630.1">
    <property type="nucleotide sequence ID" value="NZ_CP045851.1"/>
</dbReference>
<dbReference type="AlphaFoldDB" id="A0A5Q2RQ08"/>
<evidence type="ECO:0000256" key="6">
    <source>
        <dbReference type="SAM" id="Phobius"/>
    </source>
</evidence>
<dbReference type="InterPro" id="IPR023214">
    <property type="entry name" value="HAD_sf"/>
</dbReference>
<keyword evidence="6" id="KW-0472">Membrane</keyword>
<dbReference type="Proteomes" id="UP000334019">
    <property type="component" value="Chromosome"/>
</dbReference>
<dbReference type="InterPro" id="IPR036412">
    <property type="entry name" value="HAD-like_sf"/>
</dbReference>
<feature type="region of interest" description="Disordered" evidence="5">
    <location>
        <begin position="264"/>
        <end position="296"/>
    </location>
</feature>
<evidence type="ECO:0000256" key="4">
    <source>
        <dbReference type="ARBA" id="ARBA00022842"/>
    </source>
</evidence>
<comment type="similarity">
    <text evidence="1">Belongs to the HAD-like hydrolase superfamily. SerB family.</text>
</comment>
<feature type="compositionally biased region" description="Low complexity" evidence="5">
    <location>
        <begin position="273"/>
        <end position="290"/>
    </location>
</feature>
<keyword evidence="6" id="KW-0812">Transmembrane</keyword>
<keyword evidence="4" id="KW-0460">Magnesium</keyword>
<reference evidence="7 8" key="1">
    <citation type="submission" date="2019-11" db="EMBL/GenBank/DDBJ databases">
        <authorList>
            <person name="He Y."/>
        </authorList>
    </citation>
    <scope>NUCLEOTIDE SEQUENCE [LARGE SCALE GENOMIC DNA]</scope>
    <source>
        <strain evidence="7 8">SCSIO 58843</strain>
    </source>
</reference>
<dbReference type="PANTHER" id="PTHR43344">
    <property type="entry name" value="PHOSPHOSERINE PHOSPHATASE"/>
    <property type="match status" value="1"/>
</dbReference>
<dbReference type="EMBL" id="CP045851">
    <property type="protein sequence ID" value="QGG96526.1"/>
    <property type="molecule type" value="Genomic_DNA"/>
</dbReference>
<evidence type="ECO:0000256" key="3">
    <source>
        <dbReference type="ARBA" id="ARBA00022801"/>
    </source>
</evidence>
<protein>
    <submittedName>
        <fullName evidence="7">HAD-IB family hydrolase</fullName>
    </submittedName>
</protein>
<evidence type="ECO:0000256" key="5">
    <source>
        <dbReference type="SAM" id="MobiDB-lite"/>
    </source>
</evidence>
<accession>A0A5Q2RQ08</accession>
<keyword evidence="6" id="KW-1133">Transmembrane helix</keyword>
<keyword evidence="8" id="KW-1185">Reference proteome</keyword>
<gene>
    <name evidence="7" type="ORF">GH723_16240</name>
</gene>
<dbReference type="CDD" id="cd02612">
    <property type="entry name" value="HAD_PGPPase"/>
    <property type="match status" value="1"/>
</dbReference>
<keyword evidence="3 7" id="KW-0378">Hydrolase</keyword>
<proteinExistence type="inferred from homology"/>
<dbReference type="InterPro" id="IPR006385">
    <property type="entry name" value="HAD_hydro_SerB1"/>
</dbReference>
<evidence type="ECO:0000313" key="7">
    <source>
        <dbReference type="EMBL" id="QGG96526.1"/>
    </source>
</evidence>
<dbReference type="KEGG" id="atq:GH723_16240"/>
<dbReference type="GO" id="GO:0016787">
    <property type="term" value="F:hydrolase activity"/>
    <property type="evidence" value="ECO:0007669"/>
    <property type="project" value="UniProtKB-KW"/>
</dbReference>
<dbReference type="NCBIfam" id="TIGR01490">
    <property type="entry name" value="HAD-SF-IB-hyp1"/>
    <property type="match status" value="1"/>
</dbReference>
<dbReference type="Pfam" id="PF12710">
    <property type="entry name" value="HAD"/>
    <property type="match status" value="1"/>
</dbReference>
<dbReference type="SUPFAM" id="SSF56784">
    <property type="entry name" value="HAD-like"/>
    <property type="match status" value="1"/>
</dbReference>
<evidence type="ECO:0000256" key="1">
    <source>
        <dbReference type="ARBA" id="ARBA00009184"/>
    </source>
</evidence>
<organism evidence="7 8">
    <name type="scientific">Actinomarinicola tropica</name>
    <dbReference type="NCBI Taxonomy" id="2789776"/>
    <lineage>
        <taxon>Bacteria</taxon>
        <taxon>Bacillati</taxon>
        <taxon>Actinomycetota</taxon>
        <taxon>Acidimicrobiia</taxon>
        <taxon>Acidimicrobiales</taxon>
        <taxon>Iamiaceae</taxon>
        <taxon>Actinomarinicola</taxon>
    </lineage>
</organism>
<dbReference type="PANTHER" id="PTHR43344:SF13">
    <property type="entry name" value="PHOSPHATASE RV3661-RELATED"/>
    <property type="match status" value="1"/>
</dbReference>
<dbReference type="InterPro" id="IPR050582">
    <property type="entry name" value="HAD-like_SerB"/>
</dbReference>
<dbReference type="Gene3D" id="1.20.1440.100">
    <property type="entry name" value="SG protein - dephosphorylation function"/>
    <property type="match status" value="1"/>
</dbReference>
<evidence type="ECO:0000313" key="8">
    <source>
        <dbReference type="Proteomes" id="UP000334019"/>
    </source>
</evidence>
<dbReference type="GO" id="GO:0046872">
    <property type="term" value="F:metal ion binding"/>
    <property type="evidence" value="ECO:0007669"/>
    <property type="project" value="UniProtKB-KW"/>
</dbReference>
<feature type="transmembrane region" description="Helical" evidence="6">
    <location>
        <begin position="234"/>
        <end position="256"/>
    </location>
</feature>
<keyword evidence="2" id="KW-0479">Metal-binding</keyword>
<sequence length="296" mass="32953">MEAAFFDLDKTVIARAALVAFSRPLHQAGYLSRWLVLRALYGHFVFQYLGADDERMARMRESALRVTKGWHQPTIKALVEETLDEVIEPIVYAEALELIRRHKEEGRRVYLVSASPEEVVVPLARHLGVDQAIATTCRLDEDLRYTGEVDLYAFGPFKAEAIRSEADVHGIDLDASYAYSDSATDLPMLRAVGHPVAVNPDRDLLKAARAEGWEVQVFDRPVSMRSRRPASPRTAAGIGGGAVALGAVAALALWWIGTRRTPPPTRWGRWRPGRGSAGWRSVRRSSASSTPRRRGR</sequence>
<dbReference type="Gene3D" id="3.40.50.1000">
    <property type="entry name" value="HAD superfamily/HAD-like"/>
    <property type="match status" value="1"/>
</dbReference>
<name>A0A5Q2RQ08_9ACTN</name>
<dbReference type="NCBIfam" id="TIGR01488">
    <property type="entry name" value="HAD-SF-IB"/>
    <property type="match status" value="1"/>
</dbReference>